<sequence length="102" mass="11363">MLPIVAVATARPCVPWSPLAGSWTMLRRSDVGLSNRGCYGRRRGDDVSRVYDRRPDVSSYLIPLSVPLSVAKQKNEQLTKISIQTLICSSRIFMHSNAESEV</sequence>
<dbReference type="Proteomes" id="UP001055439">
    <property type="component" value="Chromosome 4"/>
</dbReference>
<gene>
    <name evidence="1" type="ORF">MUK42_28675</name>
</gene>
<dbReference type="AlphaFoldDB" id="A0A9E7JZR7"/>
<proteinExistence type="predicted"/>
<reference evidence="1" key="1">
    <citation type="submission" date="2022-05" db="EMBL/GenBank/DDBJ databases">
        <title>The Musa troglodytarum L. genome provides insights into the mechanism of non-climacteric behaviour and enrichment of carotenoids.</title>
        <authorList>
            <person name="Wang J."/>
        </authorList>
    </citation>
    <scope>NUCLEOTIDE SEQUENCE</scope>
    <source>
        <tissue evidence="1">Leaf</tissue>
    </source>
</reference>
<protein>
    <submittedName>
        <fullName evidence="1">Uncharacterized protein</fullName>
    </submittedName>
</protein>
<evidence type="ECO:0000313" key="1">
    <source>
        <dbReference type="EMBL" id="URD98279.1"/>
    </source>
</evidence>
<evidence type="ECO:0000313" key="2">
    <source>
        <dbReference type="Proteomes" id="UP001055439"/>
    </source>
</evidence>
<name>A0A9E7JZR7_9LILI</name>
<keyword evidence="2" id="KW-1185">Reference proteome</keyword>
<organism evidence="1 2">
    <name type="scientific">Musa troglodytarum</name>
    <name type="common">fe'i banana</name>
    <dbReference type="NCBI Taxonomy" id="320322"/>
    <lineage>
        <taxon>Eukaryota</taxon>
        <taxon>Viridiplantae</taxon>
        <taxon>Streptophyta</taxon>
        <taxon>Embryophyta</taxon>
        <taxon>Tracheophyta</taxon>
        <taxon>Spermatophyta</taxon>
        <taxon>Magnoliopsida</taxon>
        <taxon>Liliopsida</taxon>
        <taxon>Zingiberales</taxon>
        <taxon>Musaceae</taxon>
        <taxon>Musa</taxon>
    </lineage>
</organism>
<dbReference type="EMBL" id="CP097506">
    <property type="protein sequence ID" value="URD98279.1"/>
    <property type="molecule type" value="Genomic_DNA"/>
</dbReference>
<accession>A0A9E7JZR7</accession>